<dbReference type="Proteomes" id="UP000638043">
    <property type="component" value="Unassembled WGS sequence"/>
</dbReference>
<feature type="transmembrane region" description="Helical" evidence="1">
    <location>
        <begin position="63"/>
        <end position="81"/>
    </location>
</feature>
<comment type="caution">
    <text evidence="2">The sequence shown here is derived from an EMBL/GenBank/DDBJ whole genome shotgun (WGS) entry which is preliminary data.</text>
</comment>
<dbReference type="EMBL" id="BMMQ01000008">
    <property type="protein sequence ID" value="GGO65891.1"/>
    <property type="molecule type" value="Genomic_DNA"/>
</dbReference>
<reference evidence="3" key="1">
    <citation type="journal article" date="2019" name="Int. J. Syst. Evol. Microbiol.">
        <title>The Global Catalogue of Microorganisms (GCM) 10K type strain sequencing project: providing services to taxonomists for standard genome sequencing and annotation.</title>
        <authorList>
            <consortium name="The Broad Institute Genomics Platform"/>
            <consortium name="The Broad Institute Genome Sequencing Center for Infectious Disease"/>
            <person name="Wu L."/>
            <person name="Ma J."/>
        </authorList>
    </citation>
    <scope>NUCLEOTIDE SEQUENCE [LARGE SCALE GENOMIC DNA]</scope>
    <source>
        <strain evidence="3">CGMCC 4.7181</strain>
    </source>
</reference>
<feature type="transmembrane region" description="Helical" evidence="1">
    <location>
        <begin position="342"/>
        <end position="365"/>
    </location>
</feature>
<keyword evidence="1" id="KW-1133">Transmembrane helix</keyword>
<evidence type="ECO:0000256" key="1">
    <source>
        <dbReference type="SAM" id="Phobius"/>
    </source>
</evidence>
<evidence type="ECO:0000313" key="3">
    <source>
        <dbReference type="Proteomes" id="UP000638043"/>
    </source>
</evidence>
<feature type="transmembrane region" description="Helical" evidence="1">
    <location>
        <begin position="178"/>
        <end position="200"/>
    </location>
</feature>
<organism evidence="2 3">
    <name type="scientific">Microbacterium nanhaiense</name>
    <dbReference type="NCBI Taxonomy" id="1301026"/>
    <lineage>
        <taxon>Bacteria</taxon>
        <taxon>Bacillati</taxon>
        <taxon>Actinomycetota</taxon>
        <taxon>Actinomycetes</taxon>
        <taxon>Micrococcales</taxon>
        <taxon>Microbacteriaceae</taxon>
        <taxon>Microbacterium</taxon>
    </lineage>
</organism>
<name>A0ABQ2N4E1_9MICO</name>
<feature type="transmembrane region" description="Helical" evidence="1">
    <location>
        <begin position="12"/>
        <end position="37"/>
    </location>
</feature>
<feature type="transmembrane region" description="Helical" evidence="1">
    <location>
        <begin position="271"/>
        <end position="294"/>
    </location>
</feature>
<keyword evidence="1" id="KW-0812">Transmembrane</keyword>
<feature type="transmembrane region" description="Helical" evidence="1">
    <location>
        <begin position="306"/>
        <end position="330"/>
    </location>
</feature>
<protein>
    <submittedName>
        <fullName evidence="2">Uncharacterized protein</fullName>
    </submittedName>
</protein>
<dbReference type="RefSeq" id="WP_188702248.1">
    <property type="nucleotide sequence ID" value="NZ_BMMQ01000008.1"/>
</dbReference>
<feature type="transmembrane region" description="Helical" evidence="1">
    <location>
        <begin position="145"/>
        <end position="171"/>
    </location>
</feature>
<evidence type="ECO:0000313" key="2">
    <source>
        <dbReference type="EMBL" id="GGO65891.1"/>
    </source>
</evidence>
<accession>A0ABQ2N4E1</accession>
<keyword evidence="3" id="KW-1185">Reference proteome</keyword>
<gene>
    <name evidence="2" type="ORF">GCM10010910_24060</name>
</gene>
<feature type="transmembrane region" description="Helical" evidence="1">
    <location>
        <begin position="240"/>
        <end position="259"/>
    </location>
</feature>
<sequence>MRDVLRLSPARLPIFVIAAAVLATILDAIGFIVVMAVSEESASEQLATPGPALGFMSRALGRVGPSFTIGVVAFVVAFLIARRIDDSPGPRWGREQRRTSSPAAFIAGVLAIIGGGYAVLSVSVNVLPWTQAIAESDAPGRPAEWVVSLIIVGLTVPSYILAAIPLVLGLLVVRRVMWARYALLIFFVLLAAGLIAWTIGPEASIANTEWPDRRQASEPSASDVVNGFIAVPVAILKNDLPFFATGMILAGGALVWATLRERGSVGSFRECWRALIAIAVHVPYLAAVVFLQMYDMIQPQEEIGEILGLAAFGQSIGIVVMMFVALWALAKDENRFWARLNAWLVDCAPLVISGLGLIASIFQAASLALAG</sequence>
<keyword evidence="1" id="KW-0472">Membrane</keyword>
<proteinExistence type="predicted"/>
<feature type="transmembrane region" description="Helical" evidence="1">
    <location>
        <begin position="102"/>
        <end position="125"/>
    </location>
</feature>